<dbReference type="AlphaFoldDB" id="B8CF26"/>
<dbReference type="InterPro" id="IPR029058">
    <property type="entry name" value="AB_hydrolase_fold"/>
</dbReference>
<dbReference type="PANTHER" id="PTHR35560:SF3">
    <property type="entry name" value="PEPTIDASE S9 PROLYL OLIGOPEPTIDASE CATALYTIC DOMAIN-CONTAINING PROTEIN"/>
    <property type="match status" value="1"/>
</dbReference>
<evidence type="ECO:0000313" key="3">
    <source>
        <dbReference type="Proteomes" id="UP000001449"/>
    </source>
</evidence>
<dbReference type="PaxDb" id="35128-Thaps25671"/>
<dbReference type="GeneID" id="7447776"/>
<feature type="region of interest" description="Disordered" evidence="1">
    <location>
        <begin position="89"/>
        <end position="112"/>
    </location>
</feature>
<dbReference type="eggNOG" id="ENOG502RRC1">
    <property type="taxonomic scope" value="Eukaryota"/>
</dbReference>
<reference evidence="2 3" key="1">
    <citation type="journal article" date="2004" name="Science">
        <title>The genome of the diatom Thalassiosira pseudonana: ecology, evolution, and metabolism.</title>
        <authorList>
            <person name="Armbrust E.V."/>
            <person name="Berges J.A."/>
            <person name="Bowler C."/>
            <person name="Green B.R."/>
            <person name="Martinez D."/>
            <person name="Putnam N.H."/>
            <person name="Zhou S."/>
            <person name="Allen A.E."/>
            <person name="Apt K.E."/>
            <person name="Bechner M."/>
            <person name="Brzezinski M.A."/>
            <person name="Chaal B.K."/>
            <person name="Chiovitti A."/>
            <person name="Davis A.K."/>
            <person name="Demarest M.S."/>
            <person name="Detter J.C."/>
            <person name="Glavina T."/>
            <person name="Goodstein D."/>
            <person name="Hadi M.Z."/>
            <person name="Hellsten U."/>
            <person name="Hildebrand M."/>
            <person name="Jenkins B.D."/>
            <person name="Jurka J."/>
            <person name="Kapitonov V.V."/>
            <person name="Kroger N."/>
            <person name="Lau W.W."/>
            <person name="Lane T.W."/>
            <person name="Larimer F.W."/>
            <person name="Lippmeier J.C."/>
            <person name="Lucas S."/>
            <person name="Medina M."/>
            <person name="Montsant A."/>
            <person name="Obornik M."/>
            <person name="Parker M.S."/>
            <person name="Palenik B."/>
            <person name="Pazour G.J."/>
            <person name="Richardson P.M."/>
            <person name="Rynearson T.A."/>
            <person name="Saito M.A."/>
            <person name="Schwartz D.C."/>
            <person name="Thamatrakoln K."/>
            <person name="Valentin K."/>
            <person name="Vardi A."/>
            <person name="Wilkerson F.P."/>
            <person name="Rokhsar D.S."/>
        </authorList>
    </citation>
    <scope>NUCLEOTIDE SEQUENCE [LARGE SCALE GENOMIC DNA]</scope>
    <source>
        <strain evidence="2 3">CCMP1335</strain>
    </source>
</reference>
<dbReference type="HOGENOM" id="CLU_372379_0_0_1"/>
<dbReference type="Gene3D" id="3.40.50.1820">
    <property type="entry name" value="alpha/beta hydrolase"/>
    <property type="match status" value="1"/>
</dbReference>
<dbReference type="EMBL" id="CM000652">
    <property type="protein sequence ID" value="EED88006.1"/>
    <property type="molecule type" value="Genomic_DNA"/>
</dbReference>
<proteinExistence type="predicted"/>
<dbReference type="PANTHER" id="PTHR35560">
    <property type="entry name" value="BLL0132 PROTEIN"/>
    <property type="match status" value="1"/>
</dbReference>
<keyword evidence="3" id="KW-1185">Reference proteome</keyword>
<feature type="region of interest" description="Disordered" evidence="1">
    <location>
        <begin position="1"/>
        <end position="23"/>
    </location>
</feature>
<evidence type="ECO:0000256" key="1">
    <source>
        <dbReference type="SAM" id="MobiDB-lite"/>
    </source>
</evidence>
<organism evidence="2 3">
    <name type="scientific">Thalassiosira pseudonana</name>
    <name type="common">Marine diatom</name>
    <name type="synonym">Cyclotella nana</name>
    <dbReference type="NCBI Taxonomy" id="35128"/>
    <lineage>
        <taxon>Eukaryota</taxon>
        <taxon>Sar</taxon>
        <taxon>Stramenopiles</taxon>
        <taxon>Ochrophyta</taxon>
        <taxon>Bacillariophyta</taxon>
        <taxon>Coscinodiscophyceae</taxon>
        <taxon>Thalassiosirophycidae</taxon>
        <taxon>Thalassiosirales</taxon>
        <taxon>Thalassiosiraceae</taxon>
        <taxon>Thalassiosira</taxon>
    </lineage>
</organism>
<name>B8CF26_THAPS</name>
<accession>B8CF26</accession>
<gene>
    <name evidence="2" type="ORF">THAPSDRAFT_25671</name>
</gene>
<dbReference type="RefSeq" id="XP_002294646.1">
    <property type="nucleotide sequence ID" value="XM_002294610.1"/>
</dbReference>
<dbReference type="Proteomes" id="UP000001449">
    <property type="component" value="Chromosome 20"/>
</dbReference>
<evidence type="ECO:0000313" key="2">
    <source>
        <dbReference type="EMBL" id="EED88006.1"/>
    </source>
</evidence>
<dbReference type="InParanoid" id="B8CF26"/>
<dbReference type="KEGG" id="tps:THAPSDRAFT_25671"/>
<feature type="compositionally biased region" description="Gly residues" evidence="1">
    <location>
        <begin position="1"/>
        <end position="10"/>
    </location>
</feature>
<protein>
    <submittedName>
        <fullName evidence="2">Uncharacterized protein</fullName>
    </submittedName>
</protein>
<reference evidence="2 3" key="2">
    <citation type="journal article" date="2008" name="Nature">
        <title>The Phaeodactylum genome reveals the evolutionary history of diatom genomes.</title>
        <authorList>
            <person name="Bowler C."/>
            <person name="Allen A.E."/>
            <person name="Badger J.H."/>
            <person name="Grimwood J."/>
            <person name="Jabbari K."/>
            <person name="Kuo A."/>
            <person name="Maheswari U."/>
            <person name="Martens C."/>
            <person name="Maumus F."/>
            <person name="Otillar R.P."/>
            <person name="Rayko E."/>
            <person name="Salamov A."/>
            <person name="Vandepoele K."/>
            <person name="Beszteri B."/>
            <person name="Gruber A."/>
            <person name="Heijde M."/>
            <person name="Katinka M."/>
            <person name="Mock T."/>
            <person name="Valentin K."/>
            <person name="Verret F."/>
            <person name="Berges J.A."/>
            <person name="Brownlee C."/>
            <person name="Cadoret J.P."/>
            <person name="Chiovitti A."/>
            <person name="Choi C.J."/>
            <person name="Coesel S."/>
            <person name="De Martino A."/>
            <person name="Detter J.C."/>
            <person name="Durkin C."/>
            <person name="Falciatore A."/>
            <person name="Fournet J."/>
            <person name="Haruta M."/>
            <person name="Huysman M.J."/>
            <person name="Jenkins B.D."/>
            <person name="Jiroutova K."/>
            <person name="Jorgensen R.E."/>
            <person name="Joubert Y."/>
            <person name="Kaplan A."/>
            <person name="Kroger N."/>
            <person name="Kroth P.G."/>
            <person name="La Roche J."/>
            <person name="Lindquist E."/>
            <person name="Lommer M."/>
            <person name="Martin-Jezequel V."/>
            <person name="Lopez P.J."/>
            <person name="Lucas S."/>
            <person name="Mangogna M."/>
            <person name="McGinnis K."/>
            <person name="Medlin L.K."/>
            <person name="Montsant A."/>
            <person name="Oudot-Le Secq M.P."/>
            <person name="Napoli C."/>
            <person name="Obornik M."/>
            <person name="Parker M.S."/>
            <person name="Petit J.L."/>
            <person name="Porcel B.M."/>
            <person name="Poulsen N."/>
            <person name="Robison M."/>
            <person name="Rychlewski L."/>
            <person name="Rynearson T.A."/>
            <person name="Schmutz J."/>
            <person name="Shapiro H."/>
            <person name="Siaut M."/>
            <person name="Stanley M."/>
            <person name="Sussman M.R."/>
            <person name="Taylor A.R."/>
            <person name="Vardi A."/>
            <person name="von Dassow P."/>
            <person name="Vyverman W."/>
            <person name="Willis A."/>
            <person name="Wyrwicz L.S."/>
            <person name="Rokhsar D.S."/>
            <person name="Weissenbach J."/>
            <person name="Armbrust E.V."/>
            <person name="Green B.R."/>
            <person name="Van de Peer Y."/>
            <person name="Grigoriev I.V."/>
        </authorList>
    </citation>
    <scope>NUCLEOTIDE SEQUENCE [LARGE SCALE GENOMIC DNA]</scope>
    <source>
        <strain evidence="2 3">CCMP1335</strain>
    </source>
</reference>
<sequence length="747" mass="81188">MSSSSVGGGFARHSHTTGSRSTSQRIGIAIASVALLSILLLMMTSSTTTPRSTPSSIASSSLTAAVYAPLDTAVVSPAVVKASLKHQLREQRQRQQHQRVGAGVVDNSLDVDDGSMSNTPIDAQTPSLDDEPTPIALPVVCSEEMNAYCPANMKCCPQYSRLGDIGGSNLKQSRMLGVATQDATIVGYTCLGSAKGVYPVGECCDDEVGTTKGTGSGCAIGYKCAVPRQTSLQSSPDVNSDNLLTTRPHCQKDEDANPLDIDGDPIDIKYDTLPRYSTCAARKKEDIAQPLGLPIPASAASYLKGEVDDDGDVLKVGGSGEEVDGGYIGQLAYYSNMGSITSVDGVAPRSDVRTAVIGIHGSGRTAANYLCAMIAAVEDYSSGKAGSLEGVVSSVGDGETAKGPISSIRRRQQQHDTTFTAKKEEMLVVAPWFLAPEDGDPSLSSNLPVIKWDNVHPIPHTFRYGGESIGIGIPTANEGDRDQAGNTTISSFGAMDVLLETLCKKERFPNLERIIVAGHSAGGQFVHRWGISSDSWCFDQTMDDLPKVRLVAANRRSYAYLDGRRYFPTDSSKLSEKDLNDPSFFVRRDDEKKKGDVIFKFRELTSIEQEQCPEFNSYEWGLNYNPKVPAPYVKFNVKKMVGLDDDFRDVFCRYASRDLVYLAGERDTEKLGNQICNEDGYQGPTRRERSSRFYLSLQVIGREEGYCERDDVELEKDQVHTHRVVKDVGHDHALIFQSEEGLEGMFN</sequence>